<evidence type="ECO:0000256" key="2">
    <source>
        <dbReference type="ARBA" id="ARBA00022670"/>
    </source>
</evidence>
<dbReference type="GO" id="GO:0004252">
    <property type="term" value="F:serine-type endopeptidase activity"/>
    <property type="evidence" value="ECO:0007669"/>
    <property type="project" value="InterPro"/>
</dbReference>
<dbReference type="EMBL" id="NGJU01000009">
    <property type="protein sequence ID" value="RST95802.1"/>
    <property type="molecule type" value="Genomic_DNA"/>
</dbReference>
<keyword evidence="9" id="KW-1185">Reference proteome</keyword>
<evidence type="ECO:0000256" key="1">
    <source>
        <dbReference type="ARBA" id="ARBA00010541"/>
    </source>
</evidence>
<dbReference type="InterPro" id="IPR043504">
    <property type="entry name" value="Peptidase_S1_PA_chymotrypsin"/>
</dbReference>
<dbReference type="PANTHER" id="PTHR43343:SF3">
    <property type="entry name" value="PROTEASE DO-LIKE 8, CHLOROPLASTIC"/>
    <property type="match status" value="1"/>
</dbReference>
<keyword evidence="3" id="KW-0378">Hydrolase</keyword>
<dbReference type="Proteomes" id="UP000287239">
    <property type="component" value="Unassembled WGS sequence"/>
</dbReference>
<comment type="caution">
    <text evidence="8">The sequence shown here is derived from an EMBL/GenBank/DDBJ whole genome shotgun (WGS) entry which is preliminary data.</text>
</comment>
<dbReference type="RefSeq" id="WP_407290332.1">
    <property type="nucleotide sequence ID" value="NZ_CP177121.1"/>
</dbReference>
<organism evidence="8 9">
    <name type="scientific">Vagococcus salmoninarum</name>
    <dbReference type="NCBI Taxonomy" id="2739"/>
    <lineage>
        <taxon>Bacteria</taxon>
        <taxon>Bacillati</taxon>
        <taxon>Bacillota</taxon>
        <taxon>Bacilli</taxon>
        <taxon>Lactobacillales</taxon>
        <taxon>Enterococcaceae</taxon>
        <taxon>Vagococcus</taxon>
    </lineage>
</organism>
<keyword evidence="6" id="KW-0812">Transmembrane</keyword>
<dbReference type="InterPro" id="IPR009003">
    <property type="entry name" value="Peptidase_S1_PA"/>
</dbReference>
<comment type="similarity">
    <text evidence="1">Belongs to the peptidase S1C family.</text>
</comment>
<dbReference type="InterPro" id="IPR051201">
    <property type="entry name" value="Chloro_Bact_Ser_Proteases"/>
</dbReference>
<feature type="domain" description="PDZ" evidence="7">
    <location>
        <begin position="306"/>
        <end position="406"/>
    </location>
</feature>
<evidence type="ECO:0000256" key="5">
    <source>
        <dbReference type="SAM" id="MobiDB-lite"/>
    </source>
</evidence>
<dbReference type="GO" id="GO:0006508">
    <property type="term" value="P:proteolysis"/>
    <property type="evidence" value="ECO:0007669"/>
    <property type="project" value="UniProtKB-KW"/>
</dbReference>
<evidence type="ECO:0000256" key="6">
    <source>
        <dbReference type="SAM" id="Phobius"/>
    </source>
</evidence>
<dbReference type="GeneID" id="98568198"/>
<dbReference type="AlphaFoldDB" id="A0A429ZQ23"/>
<feature type="region of interest" description="Disordered" evidence="5">
    <location>
        <begin position="107"/>
        <end position="132"/>
    </location>
</feature>
<dbReference type="SUPFAM" id="SSF50494">
    <property type="entry name" value="Trypsin-like serine proteases"/>
    <property type="match status" value="1"/>
</dbReference>
<keyword evidence="2 8" id="KW-0645">Protease</keyword>
<dbReference type="SUPFAM" id="SSF50156">
    <property type="entry name" value="PDZ domain-like"/>
    <property type="match status" value="1"/>
</dbReference>
<dbReference type="SMART" id="SM00228">
    <property type="entry name" value="PDZ"/>
    <property type="match status" value="1"/>
</dbReference>
<dbReference type="CDD" id="cd06781">
    <property type="entry name" value="cpPDZ_BsHtra-like"/>
    <property type="match status" value="1"/>
</dbReference>
<dbReference type="Pfam" id="PF13180">
    <property type="entry name" value="PDZ_2"/>
    <property type="match status" value="1"/>
</dbReference>
<keyword evidence="4" id="KW-0720">Serine protease</keyword>
<evidence type="ECO:0000256" key="4">
    <source>
        <dbReference type="ARBA" id="ARBA00022825"/>
    </source>
</evidence>
<evidence type="ECO:0000313" key="8">
    <source>
        <dbReference type="EMBL" id="RST95802.1"/>
    </source>
</evidence>
<dbReference type="InterPro" id="IPR001940">
    <property type="entry name" value="Peptidase_S1C"/>
</dbReference>
<dbReference type="Gene3D" id="2.40.10.10">
    <property type="entry name" value="Trypsin-like serine proteases"/>
    <property type="match status" value="2"/>
</dbReference>
<evidence type="ECO:0000313" key="9">
    <source>
        <dbReference type="Proteomes" id="UP000287239"/>
    </source>
</evidence>
<proteinExistence type="inferred from homology"/>
<accession>A0A429ZQ23</accession>
<dbReference type="Pfam" id="PF13365">
    <property type="entry name" value="Trypsin_2"/>
    <property type="match status" value="1"/>
</dbReference>
<evidence type="ECO:0000256" key="3">
    <source>
        <dbReference type="ARBA" id="ARBA00022801"/>
    </source>
</evidence>
<dbReference type="InterPro" id="IPR001478">
    <property type="entry name" value="PDZ"/>
</dbReference>
<keyword evidence="6" id="KW-1133">Transmembrane helix</keyword>
<sequence length="426" mass="44868">MMRKDVTPYTPKKKRGSFAGGLLGGIIGGALTVGVGFLLLKPGLSAVTDELTTNPTTPDNKSAQISNIKYDVESDTSKAVEKVQDAVVSVVNLKKKQQISDFGSFFGQMEEPQEKAEQSSDEADLEASSEGSGVIYRKDGDKAYVVTNNHVVDGSDALEVLLTDGSKIKAKLIGKDAYSDLAVLEIDASKVKTTAEFGDSDTVKVGEPAIAIGSPLGSIYANSATQGIISAKDRKITNKNESNQDVNINALQTDAAINPGNSGGPLVNVAGQVIGINSIKITQAASGVSAEGMGFSIPSNDVVAIISQLEKDGKVSRPMLGVTMTDLSTISSEQQEKILKVPAEVTAGVVIRSIQPASPAEKAGIQQYDVIVGIDDAEITSGTDLQSALYKKKVGDKIKVNLYREKDKKTIEVELSLDQDALSKSE</sequence>
<name>A0A429ZQ23_9ENTE</name>
<dbReference type="PROSITE" id="PS50106">
    <property type="entry name" value="PDZ"/>
    <property type="match status" value="1"/>
</dbReference>
<protein>
    <submittedName>
        <fullName evidence="8">Serine protease</fullName>
    </submittedName>
</protein>
<dbReference type="PANTHER" id="PTHR43343">
    <property type="entry name" value="PEPTIDASE S12"/>
    <property type="match status" value="1"/>
</dbReference>
<feature type="transmembrane region" description="Helical" evidence="6">
    <location>
        <begin position="21"/>
        <end position="40"/>
    </location>
</feature>
<reference evidence="8 9" key="1">
    <citation type="submission" date="2017-05" db="EMBL/GenBank/DDBJ databases">
        <title>Vagococcus spp. assemblies.</title>
        <authorList>
            <person name="Gulvik C.A."/>
        </authorList>
    </citation>
    <scope>NUCLEOTIDE SEQUENCE [LARGE SCALE GENOMIC DNA]</scope>
    <source>
        <strain evidence="8 9">NCFB 2777</strain>
    </source>
</reference>
<dbReference type="InterPro" id="IPR036034">
    <property type="entry name" value="PDZ_sf"/>
</dbReference>
<dbReference type="Gene3D" id="2.30.42.10">
    <property type="match status" value="1"/>
</dbReference>
<evidence type="ECO:0000259" key="7">
    <source>
        <dbReference type="PROSITE" id="PS50106"/>
    </source>
</evidence>
<keyword evidence="6" id="KW-0472">Membrane</keyword>
<gene>
    <name evidence="8" type="ORF">CBF35_07445</name>
</gene>
<dbReference type="PRINTS" id="PR00834">
    <property type="entry name" value="PROTEASES2C"/>
</dbReference>